<dbReference type="AlphaFoldDB" id="A0A5B7GHH4"/>
<organism evidence="1 2">
    <name type="scientific">Portunus trituberculatus</name>
    <name type="common">Swimming crab</name>
    <name type="synonym">Neptunus trituberculatus</name>
    <dbReference type="NCBI Taxonomy" id="210409"/>
    <lineage>
        <taxon>Eukaryota</taxon>
        <taxon>Metazoa</taxon>
        <taxon>Ecdysozoa</taxon>
        <taxon>Arthropoda</taxon>
        <taxon>Crustacea</taxon>
        <taxon>Multicrustacea</taxon>
        <taxon>Malacostraca</taxon>
        <taxon>Eumalacostraca</taxon>
        <taxon>Eucarida</taxon>
        <taxon>Decapoda</taxon>
        <taxon>Pleocyemata</taxon>
        <taxon>Brachyura</taxon>
        <taxon>Eubrachyura</taxon>
        <taxon>Portunoidea</taxon>
        <taxon>Portunidae</taxon>
        <taxon>Portuninae</taxon>
        <taxon>Portunus</taxon>
    </lineage>
</organism>
<proteinExistence type="predicted"/>
<accession>A0A5B7GHH4</accession>
<dbReference type="GO" id="GO:0000387">
    <property type="term" value="P:spliceosomal snRNP assembly"/>
    <property type="evidence" value="ECO:0007669"/>
    <property type="project" value="TreeGrafter"/>
</dbReference>
<reference evidence="1 2" key="1">
    <citation type="submission" date="2019-05" db="EMBL/GenBank/DDBJ databases">
        <title>Another draft genome of Portunus trituberculatus and its Hox gene families provides insights of decapod evolution.</title>
        <authorList>
            <person name="Jeong J.-H."/>
            <person name="Song I."/>
            <person name="Kim S."/>
            <person name="Choi T."/>
            <person name="Kim D."/>
            <person name="Ryu S."/>
            <person name="Kim W."/>
        </authorList>
    </citation>
    <scope>NUCLEOTIDE SEQUENCE [LARGE SCALE GENOMIC DNA]</scope>
    <source>
        <tissue evidence="1">Muscle</tissue>
    </source>
</reference>
<dbReference type="InterPro" id="IPR020338">
    <property type="entry name" value="SMN_gemin7"/>
</dbReference>
<dbReference type="PANTHER" id="PTHR14679:SF1">
    <property type="entry name" value="GEM-ASSOCIATED PROTEIN 7"/>
    <property type="match status" value="1"/>
</dbReference>
<dbReference type="PANTHER" id="PTHR14679">
    <property type="entry name" value="GEM-ASSOCIATED PROTEIN 7"/>
    <property type="match status" value="1"/>
</dbReference>
<name>A0A5B7GHH4_PORTR</name>
<dbReference type="Gene3D" id="2.30.30.100">
    <property type="match status" value="1"/>
</dbReference>
<dbReference type="GO" id="GO:0034719">
    <property type="term" value="C:SMN-Sm protein complex"/>
    <property type="evidence" value="ECO:0007669"/>
    <property type="project" value="InterPro"/>
</dbReference>
<comment type="caution">
    <text evidence="1">The sequence shown here is derived from an EMBL/GenBank/DDBJ whole genome shotgun (WGS) entry which is preliminary data.</text>
</comment>
<protein>
    <submittedName>
        <fullName evidence="1">Gem-associated protein 7</fullName>
    </submittedName>
</protein>
<evidence type="ECO:0000313" key="2">
    <source>
        <dbReference type="Proteomes" id="UP000324222"/>
    </source>
</evidence>
<sequence length="124" mass="13952">MQKNVILKASAAQLAEGWRERLRSLCLHVWTFDYQMDKQVDVAHGVVAQGCRADLRERFLLAVTNLAGVLVKVSMTDGIEVQGTLCAMDKDVLLAQLQNLQTPFTSHPWATLRLPDCHSFIFKL</sequence>
<dbReference type="Proteomes" id="UP000324222">
    <property type="component" value="Unassembled WGS sequence"/>
</dbReference>
<gene>
    <name evidence="1" type="primary">Gemin7</name>
    <name evidence="1" type="ORF">E2C01_052417</name>
</gene>
<dbReference type="EMBL" id="VSRR010015662">
    <property type="protein sequence ID" value="MPC58412.1"/>
    <property type="molecule type" value="Genomic_DNA"/>
</dbReference>
<keyword evidence="2" id="KW-1185">Reference proteome</keyword>
<dbReference type="Pfam" id="PF11095">
    <property type="entry name" value="Gemin7"/>
    <property type="match status" value="1"/>
</dbReference>
<evidence type="ECO:0000313" key="1">
    <source>
        <dbReference type="EMBL" id="MPC58412.1"/>
    </source>
</evidence>